<comment type="caution">
    <text evidence="1">The sequence shown here is derived from an EMBL/GenBank/DDBJ whole genome shotgun (WGS) entry which is preliminary data.</text>
</comment>
<evidence type="ECO:0000313" key="1">
    <source>
        <dbReference type="EMBL" id="KKN80556.1"/>
    </source>
</evidence>
<proteinExistence type="predicted"/>
<organism evidence="1">
    <name type="scientific">marine sediment metagenome</name>
    <dbReference type="NCBI Taxonomy" id="412755"/>
    <lineage>
        <taxon>unclassified sequences</taxon>
        <taxon>metagenomes</taxon>
        <taxon>ecological metagenomes</taxon>
    </lineage>
</organism>
<name>A0A0F9W4H8_9ZZZZ</name>
<reference evidence="1" key="1">
    <citation type="journal article" date="2015" name="Nature">
        <title>Complex archaea that bridge the gap between prokaryotes and eukaryotes.</title>
        <authorList>
            <person name="Spang A."/>
            <person name="Saw J.H."/>
            <person name="Jorgensen S.L."/>
            <person name="Zaremba-Niedzwiedzka K."/>
            <person name="Martijn J."/>
            <person name="Lind A.E."/>
            <person name="van Eijk R."/>
            <person name="Schleper C."/>
            <person name="Guy L."/>
            <person name="Ettema T.J."/>
        </authorList>
    </citation>
    <scope>NUCLEOTIDE SEQUENCE</scope>
</reference>
<evidence type="ECO:0008006" key="2">
    <source>
        <dbReference type="Google" id="ProtNLM"/>
    </source>
</evidence>
<sequence length="49" mass="4951">MKKIVIASVAVFALATFAGCMGKGIGKGKGKAPIAAPIVVEEQTYVTKG</sequence>
<dbReference type="AlphaFoldDB" id="A0A0F9W4H8"/>
<protein>
    <recommendedName>
        <fullName evidence="2">ABC transporter</fullName>
    </recommendedName>
</protein>
<gene>
    <name evidence="1" type="ORF">LCGC14_0328760</name>
</gene>
<dbReference type="EMBL" id="LAZR01000229">
    <property type="protein sequence ID" value="KKN80556.1"/>
    <property type="molecule type" value="Genomic_DNA"/>
</dbReference>
<accession>A0A0F9W4H8</accession>
<dbReference type="PROSITE" id="PS51257">
    <property type="entry name" value="PROKAR_LIPOPROTEIN"/>
    <property type="match status" value="1"/>
</dbReference>